<evidence type="ECO:0000259" key="10">
    <source>
        <dbReference type="PROSITE" id="PS51192"/>
    </source>
</evidence>
<dbReference type="EMBL" id="CP046171">
    <property type="protein sequence ID" value="QIS05590.1"/>
    <property type="molecule type" value="Genomic_DNA"/>
</dbReference>
<dbReference type="SMART" id="SM00487">
    <property type="entry name" value="DEXDc"/>
    <property type="match status" value="1"/>
</dbReference>
<keyword evidence="5" id="KW-0547">Nucleotide-binding</keyword>
<dbReference type="NCBIfam" id="TIGR01596">
    <property type="entry name" value="cas3_HD"/>
    <property type="match status" value="1"/>
</dbReference>
<keyword evidence="6" id="KW-0378">Hydrolase</keyword>
<dbReference type="GO" id="GO:0003723">
    <property type="term" value="F:RNA binding"/>
    <property type="evidence" value="ECO:0007669"/>
    <property type="project" value="TreeGrafter"/>
</dbReference>
<dbReference type="GO" id="GO:0004518">
    <property type="term" value="F:nuclease activity"/>
    <property type="evidence" value="ECO:0007669"/>
    <property type="project" value="UniProtKB-KW"/>
</dbReference>
<keyword evidence="3" id="KW-0540">Nuclease</keyword>
<feature type="domain" description="HD Cas3-type" evidence="11">
    <location>
        <begin position="17"/>
        <end position="216"/>
    </location>
</feature>
<keyword evidence="9" id="KW-0051">Antiviral defense</keyword>
<dbReference type="GO" id="GO:0005524">
    <property type="term" value="F:ATP binding"/>
    <property type="evidence" value="ECO:0007669"/>
    <property type="project" value="UniProtKB-KW"/>
</dbReference>
<protein>
    <submittedName>
        <fullName evidence="12">CRISPR-associated helicase Cas3</fullName>
    </submittedName>
</protein>
<dbReference type="GO" id="GO:0051607">
    <property type="term" value="P:defense response to virus"/>
    <property type="evidence" value="ECO:0007669"/>
    <property type="project" value="UniProtKB-KW"/>
</dbReference>
<dbReference type="GO" id="GO:0046872">
    <property type="term" value="F:metal ion binding"/>
    <property type="evidence" value="ECO:0007669"/>
    <property type="project" value="UniProtKB-KW"/>
</dbReference>
<evidence type="ECO:0000256" key="1">
    <source>
        <dbReference type="ARBA" id="ARBA00006847"/>
    </source>
</evidence>
<dbReference type="PANTHER" id="PTHR47963:SF9">
    <property type="entry name" value="CRISPR-ASSOCIATED ENDONUCLEASE_HELICASE CAS3"/>
    <property type="match status" value="1"/>
</dbReference>
<evidence type="ECO:0000256" key="5">
    <source>
        <dbReference type="ARBA" id="ARBA00022741"/>
    </source>
</evidence>
<dbReference type="NCBIfam" id="TIGR01587">
    <property type="entry name" value="cas3_core"/>
    <property type="match status" value="1"/>
</dbReference>
<dbReference type="Pfam" id="PF18395">
    <property type="entry name" value="Cas3_C"/>
    <property type="match status" value="1"/>
</dbReference>
<evidence type="ECO:0000256" key="7">
    <source>
        <dbReference type="ARBA" id="ARBA00022806"/>
    </source>
</evidence>
<evidence type="ECO:0000256" key="6">
    <source>
        <dbReference type="ARBA" id="ARBA00022801"/>
    </source>
</evidence>
<reference evidence="12 13" key="1">
    <citation type="journal article" date="2019" name="ACS Chem. Biol.">
        <title>Identification and Mobilization of a Cryptic Antibiotic Biosynthesis Gene Locus from a Human-Pathogenic Nocardia Isolate.</title>
        <authorList>
            <person name="Herisse M."/>
            <person name="Ishida K."/>
            <person name="Porter J.L."/>
            <person name="Howden B."/>
            <person name="Hertweck C."/>
            <person name="Stinear T.P."/>
            <person name="Pidot S.J."/>
        </authorList>
    </citation>
    <scope>NUCLEOTIDE SEQUENCE [LARGE SCALE GENOMIC DNA]</scope>
    <source>
        <strain evidence="12 13">AUSMDU00024985</strain>
    </source>
</reference>
<sequence length="916" mass="98952">MGLSAATRSAWAKSEERQGSSLSLVQHSLDAAAVGALVWDRWLPTATRRVLAEALPGGEVDGRILLSWLAGVHDVGKLTPAFACQVWPLAERMDRSGLPLKYPVANRRDLPHNLASQVVLEQFLVDECGWAVEVAATFATVAGSHHGVPPGSEAVMARYATSKLGSGAWVTSRSELLWYMACAVGAAERFPDWRGTPLPVGVQMLLTAAVIVADWLASNDSLFPLVEGRDPLTADRVWKDLGLPAPWQPHCDVGEADLLSKRFKLPPGATAHPLQLEVVRLAARVSEPGLMIIEAPMGEGKTEAALLAAEILARRFGFGGVFVALPTMATSDAMFGRVLEWAGRLPDPAGSVFLAHGKAALNDAFVRLGQGHLDAIGIDCAEDAVVVHEWLAGRKKGPLSNFVVGTIDQVLTAALKVRHVMLRHLALANKVVVIDEVHAADSYMSTYLARCLEWLGAYQVPVLLLSATLPPAQRNTLIDAYRRGASKGSAQPVEIDSSYPCLTVCSAVDVRTVAVEPSDRSLRVSLDRLEDDPDVVVEKLRDLLTEGGCVGIVCNTVARAQAMFTALRAKQFGKRVFADSQLMLLHSRFIAADRTRLEARLRKLLGPPGKGKRPTRLIVVATQVVEQSLDIDFDLLITDLAPVDLILQRMGRLHRHDRPRRPARVAAPICLIRGVVGGANLPPLVQGSVAVYGASRLLRAAAVLDEHFAGKLVTLPGDVPTLVADAYAQKLAAPESWEEAIAQADERWAAYIQDQVARARDYLLPSVVDRVSLSGILDAPARDADGAGGQAQVRDTDESVEAIVVQRAGSRIRMLPNIADFGADPIPTDRAPSAAMAKALAGCTIRLPNSLTNYGRISRVETELEQNRPRGWRYSPWLRNELALVLDEQFQAKVAGRRLHYDPLLGLTVTSESGPE</sequence>
<dbReference type="PROSITE" id="PS51192">
    <property type="entry name" value="HELICASE_ATP_BIND_1"/>
    <property type="match status" value="1"/>
</dbReference>
<evidence type="ECO:0000313" key="12">
    <source>
        <dbReference type="EMBL" id="QIS05590.1"/>
    </source>
</evidence>
<dbReference type="CDD" id="cd17930">
    <property type="entry name" value="DEXHc_cas3"/>
    <property type="match status" value="1"/>
</dbReference>
<dbReference type="InterPro" id="IPR006474">
    <property type="entry name" value="Helicase_Cas3_CRISPR-ass_core"/>
</dbReference>
<dbReference type="InterPro" id="IPR041372">
    <property type="entry name" value="Cas3_C"/>
</dbReference>
<dbReference type="InterPro" id="IPR050547">
    <property type="entry name" value="DEAD_box_RNA_helicases"/>
</dbReference>
<dbReference type="PANTHER" id="PTHR47963">
    <property type="entry name" value="DEAD-BOX ATP-DEPENDENT RNA HELICASE 47, MITOCHONDRIAL"/>
    <property type="match status" value="1"/>
</dbReference>
<evidence type="ECO:0000256" key="3">
    <source>
        <dbReference type="ARBA" id="ARBA00022722"/>
    </source>
</evidence>
<dbReference type="Pfam" id="PF00270">
    <property type="entry name" value="DEAD"/>
    <property type="match status" value="1"/>
</dbReference>
<organism evidence="12 13">
    <name type="scientific">Nocardia brasiliensis</name>
    <dbReference type="NCBI Taxonomy" id="37326"/>
    <lineage>
        <taxon>Bacteria</taxon>
        <taxon>Bacillati</taxon>
        <taxon>Actinomycetota</taxon>
        <taxon>Actinomycetes</taxon>
        <taxon>Mycobacteriales</taxon>
        <taxon>Nocardiaceae</taxon>
        <taxon>Nocardia</taxon>
    </lineage>
</organism>
<dbReference type="Pfam" id="PF22590">
    <property type="entry name" value="Cas3-like_C_2"/>
    <property type="match status" value="1"/>
</dbReference>
<dbReference type="InterPro" id="IPR027417">
    <property type="entry name" value="P-loop_NTPase"/>
</dbReference>
<dbReference type="Proteomes" id="UP000501705">
    <property type="component" value="Chromosome"/>
</dbReference>
<dbReference type="InterPro" id="IPR011545">
    <property type="entry name" value="DEAD/DEAH_box_helicase_dom"/>
</dbReference>
<dbReference type="Pfam" id="PF18019">
    <property type="entry name" value="Cas3_HD"/>
    <property type="match status" value="1"/>
</dbReference>
<feature type="domain" description="Helicase ATP-binding" evidence="10">
    <location>
        <begin position="282"/>
        <end position="487"/>
    </location>
</feature>
<dbReference type="InterPro" id="IPR038257">
    <property type="entry name" value="CRISPR-assoc_Cas3_HD_sf"/>
</dbReference>
<accession>A0A6G9XXJ7</accession>
<gene>
    <name evidence="12" type="primary">cas3</name>
    <name evidence="12" type="ORF">F5X71_27690</name>
</gene>
<name>A0A6G9XXJ7_NOCBR</name>
<comment type="similarity">
    <text evidence="2">In the central section; belongs to the CRISPR-associated helicase Cas3 family.</text>
</comment>
<dbReference type="AlphaFoldDB" id="A0A6G9XXJ7"/>
<dbReference type="CDD" id="cd09641">
    <property type="entry name" value="Cas3''_I"/>
    <property type="match status" value="1"/>
</dbReference>
<keyword evidence="7" id="KW-0347">Helicase</keyword>
<evidence type="ECO:0000313" key="13">
    <source>
        <dbReference type="Proteomes" id="UP000501705"/>
    </source>
</evidence>
<dbReference type="PROSITE" id="PS51643">
    <property type="entry name" value="HD_CAS3"/>
    <property type="match status" value="1"/>
</dbReference>
<dbReference type="GO" id="GO:0003724">
    <property type="term" value="F:RNA helicase activity"/>
    <property type="evidence" value="ECO:0007669"/>
    <property type="project" value="TreeGrafter"/>
</dbReference>
<dbReference type="SUPFAM" id="SSF52540">
    <property type="entry name" value="P-loop containing nucleoside triphosphate hydrolases"/>
    <property type="match status" value="1"/>
</dbReference>
<dbReference type="GO" id="GO:0016787">
    <property type="term" value="F:hydrolase activity"/>
    <property type="evidence" value="ECO:0007669"/>
    <property type="project" value="UniProtKB-KW"/>
</dbReference>
<evidence type="ECO:0000256" key="4">
    <source>
        <dbReference type="ARBA" id="ARBA00022723"/>
    </source>
</evidence>
<keyword evidence="4" id="KW-0479">Metal-binding</keyword>
<keyword evidence="8" id="KW-0067">ATP-binding</keyword>
<dbReference type="Gene3D" id="3.40.50.300">
    <property type="entry name" value="P-loop containing nucleotide triphosphate hydrolases"/>
    <property type="match status" value="2"/>
</dbReference>
<evidence type="ECO:0000256" key="8">
    <source>
        <dbReference type="ARBA" id="ARBA00022840"/>
    </source>
</evidence>
<evidence type="ECO:0000256" key="2">
    <source>
        <dbReference type="ARBA" id="ARBA00009046"/>
    </source>
</evidence>
<dbReference type="Gene3D" id="1.10.3210.30">
    <property type="match status" value="1"/>
</dbReference>
<evidence type="ECO:0000259" key="11">
    <source>
        <dbReference type="PROSITE" id="PS51643"/>
    </source>
</evidence>
<comment type="similarity">
    <text evidence="1">In the N-terminal section; belongs to the CRISPR-associated nuclease Cas3-HD family.</text>
</comment>
<evidence type="ECO:0000256" key="9">
    <source>
        <dbReference type="ARBA" id="ARBA00023118"/>
    </source>
</evidence>
<dbReference type="RefSeq" id="WP_342803743.1">
    <property type="nucleotide sequence ID" value="NZ_CP046171.1"/>
</dbReference>
<dbReference type="InterPro" id="IPR006483">
    <property type="entry name" value="CRISPR-assoc_Cas3_HD"/>
</dbReference>
<dbReference type="InterPro" id="IPR054712">
    <property type="entry name" value="Cas3-like_dom"/>
</dbReference>
<dbReference type="InterPro" id="IPR014001">
    <property type="entry name" value="Helicase_ATP-bd"/>
</dbReference>
<proteinExistence type="inferred from homology"/>